<dbReference type="SUPFAM" id="SSF52540">
    <property type="entry name" value="P-loop containing nucleoside triphosphate hydrolases"/>
    <property type="match status" value="1"/>
</dbReference>
<dbReference type="InterPro" id="IPR027417">
    <property type="entry name" value="P-loop_NTPase"/>
</dbReference>
<dbReference type="Gene3D" id="3.40.50.300">
    <property type="entry name" value="P-loop containing nucleotide triphosphate hydrolases"/>
    <property type="match status" value="1"/>
</dbReference>
<dbReference type="GO" id="GO:0016887">
    <property type="term" value="F:ATP hydrolysis activity"/>
    <property type="evidence" value="ECO:0007669"/>
    <property type="project" value="InterPro"/>
</dbReference>
<protein>
    <submittedName>
        <fullName evidence="2">P-loop containing nucleoside triphosphate hydrolase protein</fullName>
    </submittedName>
</protein>
<gene>
    <name evidence="2" type="ORF">QBC35DRAFT_449084</name>
</gene>
<dbReference type="PANTHER" id="PTHR46411:SF3">
    <property type="entry name" value="AAA+ ATPASE DOMAIN-CONTAINING PROTEIN"/>
    <property type="match status" value="1"/>
</dbReference>
<accession>A0AAN6X395</accession>
<dbReference type="PANTHER" id="PTHR46411">
    <property type="entry name" value="FAMILY ATPASE, PUTATIVE-RELATED"/>
    <property type="match status" value="1"/>
</dbReference>
<comment type="caution">
    <text evidence="2">The sequence shown here is derived from an EMBL/GenBank/DDBJ whole genome shotgun (WGS) entry which is preliminary data.</text>
</comment>
<dbReference type="EMBL" id="MU864364">
    <property type="protein sequence ID" value="KAK4190632.1"/>
    <property type="molecule type" value="Genomic_DNA"/>
</dbReference>
<evidence type="ECO:0000313" key="2">
    <source>
        <dbReference type="EMBL" id="KAK4190632.1"/>
    </source>
</evidence>
<dbReference type="GO" id="GO:0005524">
    <property type="term" value="F:ATP binding"/>
    <property type="evidence" value="ECO:0007669"/>
    <property type="project" value="InterPro"/>
</dbReference>
<dbReference type="InterPro" id="IPR003959">
    <property type="entry name" value="ATPase_AAA_core"/>
</dbReference>
<dbReference type="AlphaFoldDB" id="A0AAN6X395"/>
<keyword evidence="2" id="KW-0378">Hydrolase</keyword>
<keyword evidence="3" id="KW-1185">Reference proteome</keyword>
<organism evidence="2 3">
    <name type="scientific">Podospora australis</name>
    <dbReference type="NCBI Taxonomy" id="1536484"/>
    <lineage>
        <taxon>Eukaryota</taxon>
        <taxon>Fungi</taxon>
        <taxon>Dikarya</taxon>
        <taxon>Ascomycota</taxon>
        <taxon>Pezizomycotina</taxon>
        <taxon>Sordariomycetes</taxon>
        <taxon>Sordariomycetidae</taxon>
        <taxon>Sordariales</taxon>
        <taxon>Podosporaceae</taxon>
        <taxon>Podospora</taxon>
    </lineage>
</organism>
<evidence type="ECO:0000259" key="1">
    <source>
        <dbReference type="SMART" id="SM00382"/>
    </source>
</evidence>
<reference evidence="2" key="1">
    <citation type="journal article" date="2023" name="Mol. Phylogenet. Evol.">
        <title>Genome-scale phylogeny and comparative genomics of the fungal order Sordariales.</title>
        <authorList>
            <person name="Hensen N."/>
            <person name="Bonometti L."/>
            <person name="Westerberg I."/>
            <person name="Brannstrom I.O."/>
            <person name="Guillou S."/>
            <person name="Cros-Aarteil S."/>
            <person name="Calhoun S."/>
            <person name="Haridas S."/>
            <person name="Kuo A."/>
            <person name="Mondo S."/>
            <person name="Pangilinan J."/>
            <person name="Riley R."/>
            <person name="LaButti K."/>
            <person name="Andreopoulos B."/>
            <person name="Lipzen A."/>
            <person name="Chen C."/>
            <person name="Yan M."/>
            <person name="Daum C."/>
            <person name="Ng V."/>
            <person name="Clum A."/>
            <person name="Steindorff A."/>
            <person name="Ohm R.A."/>
            <person name="Martin F."/>
            <person name="Silar P."/>
            <person name="Natvig D.O."/>
            <person name="Lalanne C."/>
            <person name="Gautier V."/>
            <person name="Ament-Velasquez S.L."/>
            <person name="Kruys A."/>
            <person name="Hutchinson M.I."/>
            <person name="Powell A.J."/>
            <person name="Barry K."/>
            <person name="Miller A.N."/>
            <person name="Grigoriev I.V."/>
            <person name="Debuchy R."/>
            <person name="Gladieux P."/>
            <person name="Hiltunen Thoren M."/>
            <person name="Johannesson H."/>
        </authorList>
    </citation>
    <scope>NUCLEOTIDE SEQUENCE</scope>
    <source>
        <strain evidence="2">PSN309</strain>
    </source>
</reference>
<evidence type="ECO:0000313" key="3">
    <source>
        <dbReference type="Proteomes" id="UP001302126"/>
    </source>
</evidence>
<dbReference type="Proteomes" id="UP001302126">
    <property type="component" value="Unassembled WGS sequence"/>
</dbReference>
<reference evidence="2" key="2">
    <citation type="submission" date="2023-05" db="EMBL/GenBank/DDBJ databases">
        <authorList>
            <consortium name="Lawrence Berkeley National Laboratory"/>
            <person name="Steindorff A."/>
            <person name="Hensen N."/>
            <person name="Bonometti L."/>
            <person name="Westerberg I."/>
            <person name="Brannstrom I.O."/>
            <person name="Guillou S."/>
            <person name="Cros-Aarteil S."/>
            <person name="Calhoun S."/>
            <person name="Haridas S."/>
            <person name="Kuo A."/>
            <person name="Mondo S."/>
            <person name="Pangilinan J."/>
            <person name="Riley R."/>
            <person name="Labutti K."/>
            <person name="Andreopoulos B."/>
            <person name="Lipzen A."/>
            <person name="Chen C."/>
            <person name="Yanf M."/>
            <person name="Daum C."/>
            <person name="Ng V."/>
            <person name="Clum A."/>
            <person name="Ohm R."/>
            <person name="Martin F."/>
            <person name="Silar P."/>
            <person name="Natvig D."/>
            <person name="Lalanne C."/>
            <person name="Gautier V."/>
            <person name="Ament-Velasquez S.L."/>
            <person name="Kruys A."/>
            <person name="Hutchinson M.I."/>
            <person name="Powell A.J."/>
            <person name="Barry K."/>
            <person name="Miller A.N."/>
            <person name="Grigoriev I.V."/>
            <person name="Debuchy R."/>
            <person name="Gladieux P."/>
            <person name="Thoren M.H."/>
            <person name="Johannesson H."/>
        </authorList>
    </citation>
    <scope>NUCLEOTIDE SEQUENCE</scope>
    <source>
        <strain evidence="2">PSN309</strain>
    </source>
</reference>
<name>A0AAN6X395_9PEZI</name>
<sequence length="719" mass="79372">MEVFPLQSHPNRQTILEQLIARGRIFESLRGSNLRSYSGRAAQMVKESGGIFGGSREVEKTLPMTNQRVIIDAEAFYQLQDDKSLKLISLSSLDEYRVSNINDLVMTNFTHSRPAQNTGETPIDIGTEQVKHGEKPHSMDIADESKIASVSPALDDFERMLAVPRVKGFALKTKQWCQFYISNISDITWSSNIVEKLVLGEDEKNLLLALLNPASKSASEASVFDDFISKKGKGTIILLSGAPGVGKTLTGEAVAEHLKRPLYQLGAGDIGTSVDKVEKQLQRAFARCAHWNAILLIDEADVYLEARSNNDLQRNELVTVFLRLVEYYEGIMILTTNRIASIDTAFESRIDISLGFRDLDQDARAQIWRNFIDHVGQLEKALGRDGSAISPSEVLELSRIPLNGKQIKSAVKMACILAKNEDVIIIIERFGILPIYTALADRGARSVEILDLAYSSRQGLFSHFAVRTGAGVSAAVTSPGSSSVSLRAAYSSNRALAALVSLMGVPADYVCLSRRWGDSKFLTTTTLNIDAHKTSIKTSDMPKTFQDAISFTRSLGLRYLWIDSLCIIQDDLDDWKAEAEAMARVYMNSYLTLMAVDASSAESGLFRPVKGRLKRPCFIGTTRVTDHTLLQGESPDTLCFIQMKDAHCKKRLDAMNSVTSALQGIYWECLETSASETVPGDANITPEKDTPNDLVRGLTIIDPFEREDDESVGTRANNT</sequence>
<dbReference type="InterPro" id="IPR010730">
    <property type="entry name" value="HET"/>
</dbReference>
<dbReference type="Pfam" id="PF06985">
    <property type="entry name" value="HET"/>
    <property type="match status" value="1"/>
</dbReference>
<proteinExistence type="predicted"/>
<dbReference type="Pfam" id="PF00004">
    <property type="entry name" value="AAA"/>
    <property type="match status" value="1"/>
</dbReference>
<dbReference type="SMART" id="SM00382">
    <property type="entry name" value="AAA"/>
    <property type="match status" value="1"/>
</dbReference>
<dbReference type="CDD" id="cd19481">
    <property type="entry name" value="RecA-like_protease"/>
    <property type="match status" value="1"/>
</dbReference>
<feature type="domain" description="AAA+ ATPase" evidence="1">
    <location>
        <begin position="233"/>
        <end position="360"/>
    </location>
</feature>
<dbReference type="InterPro" id="IPR003593">
    <property type="entry name" value="AAA+_ATPase"/>
</dbReference>